<feature type="compositionally biased region" description="Polar residues" evidence="1">
    <location>
        <begin position="45"/>
        <end position="54"/>
    </location>
</feature>
<accession>A0A369J4G3</accession>
<sequence length="177" mass="18348">MGGPGLFGSGATTGHHAQPPPSFQQQQPYRHQHHALPPAPPPQQSGSIVPTLNTPFAGAPGSRNVYRHSHHPLPPPPIHAHGHPHPPHHHSHGPLPFAADQGQDLAVSPGPGQIPPHSYFGSQPSQHLGGRCSVSPVGVLPNGTGSGKMNGSWMGSGMERLSTGGEKGGEWGGRDLV</sequence>
<dbReference type="AlphaFoldDB" id="A0A369J4G3"/>
<dbReference type="Proteomes" id="UP000076154">
    <property type="component" value="Unassembled WGS sequence"/>
</dbReference>
<gene>
    <name evidence="2" type="ORF">Hypma_016583</name>
</gene>
<feature type="region of interest" description="Disordered" evidence="1">
    <location>
        <begin position="1"/>
        <end position="152"/>
    </location>
</feature>
<dbReference type="InParanoid" id="A0A369J4G3"/>
<evidence type="ECO:0000256" key="1">
    <source>
        <dbReference type="SAM" id="MobiDB-lite"/>
    </source>
</evidence>
<reference evidence="2" key="1">
    <citation type="submission" date="2018-04" db="EMBL/GenBank/DDBJ databases">
        <title>Whole genome sequencing of Hypsizygus marmoreus.</title>
        <authorList>
            <person name="Choi I.-G."/>
            <person name="Min B."/>
            <person name="Kim J.-G."/>
            <person name="Kim S."/>
            <person name="Oh Y.-L."/>
            <person name="Kong W.-S."/>
            <person name="Park H."/>
            <person name="Jeong J."/>
            <person name="Song E.-S."/>
        </authorList>
    </citation>
    <scope>NUCLEOTIDE SEQUENCE [LARGE SCALE GENOMIC DNA]</scope>
    <source>
        <strain evidence="2">51987-8</strain>
    </source>
</reference>
<protein>
    <submittedName>
        <fullName evidence="2">Uncharacterized protein</fullName>
    </submittedName>
</protein>
<evidence type="ECO:0000313" key="3">
    <source>
        <dbReference type="Proteomes" id="UP000076154"/>
    </source>
</evidence>
<dbReference type="EMBL" id="LUEZ02000096">
    <property type="protein sequence ID" value="RDB14593.1"/>
    <property type="molecule type" value="Genomic_DNA"/>
</dbReference>
<evidence type="ECO:0000313" key="2">
    <source>
        <dbReference type="EMBL" id="RDB14593.1"/>
    </source>
</evidence>
<organism evidence="2 3">
    <name type="scientific">Hypsizygus marmoreus</name>
    <name type="common">White beech mushroom</name>
    <name type="synonym">Agaricus marmoreus</name>
    <dbReference type="NCBI Taxonomy" id="39966"/>
    <lineage>
        <taxon>Eukaryota</taxon>
        <taxon>Fungi</taxon>
        <taxon>Dikarya</taxon>
        <taxon>Basidiomycota</taxon>
        <taxon>Agaricomycotina</taxon>
        <taxon>Agaricomycetes</taxon>
        <taxon>Agaricomycetidae</taxon>
        <taxon>Agaricales</taxon>
        <taxon>Tricholomatineae</taxon>
        <taxon>Lyophyllaceae</taxon>
        <taxon>Hypsizygus</taxon>
    </lineage>
</organism>
<comment type="caution">
    <text evidence="2">The sequence shown here is derived from an EMBL/GenBank/DDBJ whole genome shotgun (WGS) entry which is preliminary data.</text>
</comment>
<proteinExistence type="predicted"/>
<keyword evidence="3" id="KW-1185">Reference proteome</keyword>
<name>A0A369J4G3_HYPMA</name>
<feature type="compositionally biased region" description="Basic residues" evidence="1">
    <location>
        <begin position="80"/>
        <end position="92"/>
    </location>
</feature>